<dbReference type="EMBL" id="JAVHJL010000008">
    <property type="protein sequence ID" value="KAK6498874.1"/>
    <property type="molecule type" value="Genomic_DNA"/>
</dbReference>
<reference evidence="2 3" key="1">
    <citation type="submission" date="2023-08" db="EMBL/GenBank/DDBJ databases">
        <authorList>
            <person name="Palmer J.M."/>
        </authorList>
    </citation>
    <scope>NUCLEOTIDE SEQUENCE [LARGE SCALE GENOMIC DNA]</scope>
    <source>
        <strain evidence="2 3">TWF481</strain>
    </source>
</reference>
<keyword evidence="3" id="KW-1185">Reference proteome</keyword>
<feature type="region of interest" description="Disordered" evidence="1">
    <location>
        <begin position="551"/>
        <end position="571"/>
    </location>
</feature>
<proteinExistence type="predicted"/>
<evidence type="ECO:0000313" key="2">
    <source>
        <dbReference type="EMBL" id="KAK6498874.1"/>
    </source>
</evidence>
<protein>
    <submittedName>
        <fullName evidence="2">Uncharacterized protein</fullName>
    </submittedName>
</protein>
<dbReference type="AlphaFoldDB" id="A0AAV9VYF7"/>
<gene>
    <name evidence="2" type="ORF">TWF481_011446</name>
</gene>
<sequence length="672" mass="72818">MANLNDDFNEILDANGSLGPLVDFNLSVGGPPEAGDDDGTDFFEEWNAEISQFGMNPAILLPGASELHSIYDDEVDAPHELDDGSGFISTSMLFPHDSTPPFLPVAPGYQLYDQYNEAFIDQHLLNPNPNLIGGGLVIDPHLENSGSSDYEAFQNLVGTVEAGSFILPSVDGEYGFIGMSPGAQIAPTGRLVPEAHLDPPIPTAGPQRGKLALKAGSVNFGNTPSFEATKSKGKGKGKAPITGGRSEYCSMGRFPLAETSGNSAGSDLDEGIDLENIGGIGRRPLSMPQAFAKSVGFRHETDPDARADGSYFDSDKTIDLEEYAAACGAGAGSAGNCLSRMNSNLKYGKEDNIEAPSGVLSGNTSLLPPSSEDSADGASLALTIPAKRGRGRPIVPGSKRQRRIQAMAQPDYVPPKRGRPRTNENGQRKRVRRAKAQAAPLPAFSPIPAYTPPHGMAQFAPEPSGQEIDDFSFNQIYKPVILNNEIGYTPDQFILDPVQAEKIQQIYSVEIPVGGWAETAERWRLTFNLNRITPTSESLYHELSEMAEITPSATSHDARDKENVEPGGGDATNLETASELATDIQPPMQVPASQKEVATAKDNIFPDRRLQIIAGDGTYHEMTYEQVLEKLLDERDVYFRTIVWELMQKSQRIDSMEFVGFWNRMSGVWEFT</sequence>
<name>A0AAV9VYF7_9PEZI</name>
<comment type="caution">
    <text evidence="2">The sequence shown here is derived from an EMBL/GenBank/DDBJ whole genome shotgun (WGS) entry which is preliminary data.</text>
</comment>
<dbReference type="Proteomes" id="UP001370758">
    <property type="component" value="Unassembled WGS sequence"/>
</dbReference>
<accession>A0AAV9VYF7</accession>
<evidence type="ECO:0000256" key="1">
    <source>
        <dbReference type="SAM" id="MobiDB-lite"/>
    </source>
</evidence>
<evidence type="ECO:0000313" key="3">
    <source>
        <dbReference type="Proteomes" id="UP001370758"/>
    </source>
</evidence>
<organism evidence="2 3">
    <name type="scientific">Arthrobotrys musiformis</name>
    <dbReference type="NCBI Taxonomy" id="47236"/>
    <lineage>
        <taxon>Eukaryota</taxon>
        <taxon>Fungi</taxon>
        <taxon>Dikarya</taxon>
        <taxon>Ascomycota</taxon>
        <taxon>Pezizomycotina</taxon>
        <taxon>Orbiliomycetes</taxon>
        <taxon>Orbiliales</taxon>
        <taxon>Orbiliaceae</taxon>
        <taxon>Arthrobotrys</taxon>
    </lineage>
</organism>
<feature type="region of interest" description="Disordered" evidence="1">
    <location>
        <begin position="385"/>
        <end position="438"/>
    </location>
</feature>